<name>A0A1D6Q1P6_MAIZE</name>
<gene>
    <name evidence="1" type="ORF">ZEAMMB73_Zm00001d050441</name>
</gene>
<sequence length="119" mass="14095">MSDCRTDVYVNEVLMVLKSTKADNADLRGALRRFAVHMDDDIILMVLQKQRSNWAYTEMLDILGRMKKVRHMRQLFDEIPEERLYPSFFRSADDCIFMYEGLPIPVFFSYVGMHMTEDD</sequence>
<protein>
    <submittedName>
        <fullName evidence="1">Uncharacterized protein</fullName>
    </submittedName>
</protein>
<dbReference type="EMBL" id="CM000780">
    <property type="protein sequence ID" value="AQK52538.1"/>
    <property type="molecule type" value="Genomic_DNA"/>
</dbReference>
<evidence type="ECO:0000313" key="1">
    <source>
        <dbReference type="EMBL" id="AQK52538.1"/>
    </source>
</evidence>
<accession>A0A1D6Q1P6</accession>
<reference evidence="1" key="1">
    <citation type="submission" date="2015-12" db="EMBL/GenBank/DDBJ databases">
        <title>Update maize B73 reference genome by single molecule sequencing technologies.</title>
        <authorList>
            <consortium name="Maize Genome Sequencing Project"/>
            <person name="Ware D."/>
        </authorList>
    </citation>
    <scope>NUCLEOTIDE SEQUENCE</scope>
    <source>
        <tissue evidence="1">Seedling</tissue>
    </source>
</reference>
<organism evidence="1">
    <name type="scientific">Zea mays</name>
    <name type="common">Maize</name>
    <dbReference type="NCBI Taxonomy" id="4577"/>
    <lineage>
        <taxon>Eukaryota</taxon>
        <taxon>Viridiplantae</taxon>
        <taxon>Streptophyta</taxon>
        <taxon>Embryophyta</taxon>
        <taxon>Tracheophyta</taxon>
        <taxon>Spermatophyta</taxon>
        <taxon>Magnoliopsida</taxon>
        <taxon>Liliopsida</taxon>
        <taxon>Poales</taxon>
        <taxon>Poaceae</taxon>
        <taxon>PACMAD clade</taxon>
        <taxon>Panicoideae</taxon>
        <taxon>Andropogonodae</taxon>
        <taxon>Andropogoneae</taxon>
        <taxon>Tripsacinae</taxon>
        <taxon>Zea</taxon>
    </lineage>
</organism>
<dbReference type="ExpressionAtlas" id="A0A1D6Q1P6">
    <property type="expression patterns" value="baseline"/>
</dbReference>
<proteinExistence type="predicted"/>
<dbReference type="AlphaFoldDB" id="A0A1D6Q1P6"/>